<dbReference type="VEuPathDB" id="FungiDB:NCU04025"/>
<organism evidence="2">
    <name type="scientific">Neurospora crassa</name>
    <dbReference type="NCBI Taxonomy" id="5141"/>
    <lineage>
        <taxon>Eukaryota</taxon>
        <taxon>Fungi</taxon>
        <taxon>Dikarya</taxon>
        <taxon>Ascomycota</taxon>
        <taxon>Pezizomycotina</taxon>
        <taxon>Sordariomycetes</taxon>
        <taxon>Sordariomycetidae</taxon>
        <taxon>Sordariales</taxon>
        <taxon>Sordariaceae</taxon>
        <taxon>Neurospora</taxon>
    </lineage>
</organism>
<dbReference type="AlphaFoldDB" id="Q6MFK4"/>
<dbReference type="eggNOG" id="ENOG502RPJT">
    <property type="taxonomic scope" value="Eukaryota"/>
</dbReference>
<sequence length="456" mass="51267">MLLAPQKVRSAPFKPSEAQIEPTQTVRQPSSELDAEPSLWSCLRTRYPSKVQITMNCLEAAREAAAFIDKRLPGLFRLLSHGKKRLPVEARVANESIAPKPMTIEDELEKQMVDELAKQMVDLHKLVLGQEAILRKQNEEVGKLGRAYKDEAREVGEEVDQISYPYVFAGKKDLQEGMRNVRFISDGLEAQRKKTWDTTVDGSMDGSMYVEITILLPQYNLPVESTILEMFSLFSHLRKLFRAKPSAKEEATDVVETKSIETTQTDTSYSKEVEHHQPMPAPTWALPLCGPLFNKISTKNGTQNTTSHTNLKSTSTLCAPCIPEKDDFVIIDPPITEDAADSQPVKEPLCDFEIQHEPGRRKFVMYLTEDIDETINAEGMMLIASLLGTLRNGVAGDAPINYSTRRSANLIKVRAARWADEVGKEADKLLKKENAKVARIRRKAQEEKEVNSNNVK</sequence>
<dbReference type="OMA" id="GDAPINY"/>
<evidence type="ECO:0000256" key="1">
    <source>
        <dbReference type="SAM" id="MobiDB-lite"/>
    </source>
</evidence>
<gene>
    <name evidence="2" type="ORF">B10H18.010</name>
</gene>
<feature type="compositionally biased region" description="Polar residues" evidence="1">
    <location>
        <begin position="21"/>
        <end position="31"/>
    </location>
</feature>
<feature type="region of interest" description="Disordered" evidence="1">
    <location>
        <begin position="1"/>
        <end position="32"/>
    </location>
</feature>
<dbReference type="EMBL" id="BX897678">
    <property type="protein sequence ID" value="CAE85585.1"/>
    <property type="molecule type" value="Genomic_DNA"/>
</dbReference>
<dbReference type="SMR" id="Q6MFK4"/>
<evidence type="ECO:0000313" key="2">
    <source>
        <dbReference type="EMBL" id="CAE85585.1"/>
    </source>
</evidence>
<reference evidence="2" key="2">
    <citation type="submission" date="2003-12" db="EMBL/GenBank/DDBJ databases">
        <authorList>
            <person name="German Neurospora genome project"/>
        </authorList>
    </citation>
    <scope>NUCLEOTIDE SEQUENCE</scope>
</reference>
<accession>Q6MFK4</accession>
<protein>
    <submittedName>
        <fullName evidence="2">Uncharacterized protein</fullName>
    </submittedName>
</protein>
<reference evidence="2" key="1">
    <citation type="submission" date="2003-12" db="EMBL/GenBank/DDBJ databases">
        <authorList>
            <person name="Schulte U."/>
            <person name="Aign V."/>
            <person name="Hoheisel J."/>
            <person name="Brandt P."/>
            <person name="Fartmann B."/>
            <person name="Holland R."/>
            <person name="Nyakatura G."/>
            <person name="Mewes H.W."/>
            <person name="Mannhaupt G."/>
        </authorList>
    </citation>
    <scope>NUCLEOTIDE SEQUENCE</scope>
</reference>
<proteinExistence type="predicted"/>
<dbReference type="HOGENOM" id="CLU_600048_0_0_1"/>
<dbReference type="OrthoDB" id="4590077at2759"/>
<name>Q6MFK4_NEUCS</name>